<proteinExistence type="inferred from homology"/>
<reference evidence="11" key="1">
    <citation type="submission" date="2022-06" db="EMBL/GenBank/DDBJ databases">
        <title>Novel species in genus nocardia.</title>
        <authorList>
            <person name="Li F."/>
        </authorList>
    </citation>
    <scope>NUCLEOTIDE SEQUENCE</scope>
    <source>
        <strain evidence="11">CDC141</strain>
    </source>
</reference>
<feature type="region of interest" description="Disordered" evidence="7">
    <location>
        <begin position="374"/>
        <end position="436"/>
    </location>
</feature>
<evidence type="ECO:0000256" key="1">
    <source>
        <dbReference type="ARBA" id="ARBA00022741"/>
    </source>
</evidence>
<protein>
    <submittedName>
        <fullName evidence="11">DEAD/DEAH box helicase</fullName>
    </submittedName>
</protein>
<evidence type="ECO:0000256" key="2">
    <source>
        <dbReference type="ARBA" id="ARBA00022801"/>
    </source>
</evidence>
<evidence type="ECO:0000259" key="8">
    <source>
        <dbReference type="PROSITE" id="PS51192"/>
    </source>
</evidence>
<evidence type="ECO:0000256" key="6">
    <source>
        <dbReference type="PROSITE-ProRule" id="PRU00552"/>
    </source>
</evidence>
<dbReference type="RefSeq" id="WP_251909099.1">
    <property type="nucleotide sequence ID" value="NZ_JAMRXG010000001.1"/>
</dbReference>
<evidence type="ECO:0000256" key="4">
    <source>
        <dbReference type="ARBA" id="ARBA00022840"/>
    </source>
</evidence>
<keyword evidence="3 11" id="KW-0347">Helicase</keyword>
<organism evidence="11 12">
    <name type="scientific">Nocardia pulmonis</name>
    <dbReference type="NCBI Taxonomy" id="2951408"/>
    <lineage>
        <taxon>Bacteria</taxon>
        <taxon>Bacillati</taxon>
        <taxon>Actinomycetota</taxon>
        <taxon>Actinomycetes</taxon>
        <taxon>Mycobacteriales</taxon>
        <taxon>Nocardiaceae</taxon>
        <taxon>Nocardia</taxon>
    </lineage>
</organism>
<dbReference type="GO" id="GO:0005829">
    <property type="term" value="C:cytosol"/>
    <property type="evidence" value="ECO:0007669"/>
    <property type="project" value="TreeGrafter"/>
</dbReference>
<gene>
    <name evidence="11" type="ORF">NDR86_01930</name>
</gene>
<dbReference type="SUPFAM" id="SSF52540">
    <property type="entry name" value="P-loop containing nucleoside triphosphate hydrolases"/>
    <property type="match status" value="1"/>
</dbReference>
<dbReference type="Proteomes" id="UP001139157">
    <property type="component" value="Unassembled WGS sequence"/>
</dbReference>
<dbReference type="Pfam" id="PF00270">
    <property type="entry name" value="DEAD"/>
    <property type="match status" value="1"/>
</dbReference>
<feature type="compositionally biased region" description="Basic residues" evidence="7">
    <location>
        <begin position="415"/>
        <end position="436"/>
    </location>
</feature>
<dbReference type="InterPro" id="IPR001650">
    <property type="entry name" value="Helicase_C-like"/>
</dbReference>
<name>A0A9X2E5Z1_9NOCA</name>
<feature type="short sequence motif" description="Q motif" evidence="6">
    <location>
        <begin position="4"/>
        <end position="32"/>
    </location>
</feature>
<dbReference type="PROSITE" id="PS51192">
    <property type="entry name" value="HELICASE_ATP_BIND_1"/>
    <property type="match status" value="1"/>
</dbReference>
<sequence>MPEPRFADLGLPVALVQALRRIGLETAFPIQAAVIPDILAGHDVLGRAATGSGKTLAFGLPMLIRSGAAAPKKPRGLILTPTRELALQIERALDEPALAAGVRLGTAVGGVPIKRQADRLSRGVDLLIATPGRLTDLLGQRAVALDALRVVAVDEADHMAELGFLDQVTALLDRAPADSQHLLFSATLDAAVDTLVERYLRDPVRHSITITTDAAAQPDSSRPDPTEPAIAHHLLHIRKADKRAIVTAIAARAGRTLLFVRTQFAADKLTQRLRASGVAAVALHGGKAQTQRTRALTAFTDGTAPVLVATDVAARGIHVDDISLVVHVDPPIDPKTFLHRAGRTARAGATGMVVTLVTDEERAATEKLMAEAGVAAESSHVRPDDPELAALTGSRNPSGRPVPDPSAPPPATPAARKRGPAKRIHTRRRGHNPSDR</sequence>
<dbReference type="PANTHER" id="PTHR47959">
    <property type="entry name" value="ATP-DEPENDENT RNA HELICASE RHLE-RELATED"/>
    <property type="match status" value="1"/>
</dbReference>
<accession>A0A9X2E5Z1</accession>
<dbReference type="CDD" id="cd00268">
    <property type="entry name" value="DEADc"/>
    <property type="match status" value="1"/>
</dbReference>
<dbReference type="InterPro" id="IPR011545">
    <property type="entry name" value="DEAD/DEAH_box_helicase_dom"/>
</dbReference>
<evidence type="ECO:0000256" key="7">
    <source>
        <dbReference type="SAM" id="MobiDB-lite"/>
    </source>
</evidence>
<keyword evidence="2" id="KW-0378">Hydrolase</keyword>
<feature type="compositionally biased region" description="Pro residues" evidence="7">
    <location>
        <begin position="400"/>
        <end position="412"/>
    </location>
</feature>
<dbReference type="GO" id="GO:0003724">
    <property type="term" value="F:RNA helicase activity"/>
    <property type="evidence" value="ECO:0007669"/>
    <property type="project" value="InterPro"/>
</dbReference>
<evidence type="ECO:0000256" key="5">
    <source>
        <dbReference type="ARBA" id="ARBA00038437"/>
    </source>
</evidence>
<dbReference type="InterPro" id="IPR014001">
    <property type="entry name" value="Helicase_ATP-bd"/>
</dbReference>
<dbReference type="AlphaFoldDB" id="A0A9X2E5Z1"/>
<dbReference type="InterPro" id="IPR027417">
    <property type="entry name" value="P-loop_NTPase"/>
</dbReference>
<evidence type="ECO:0000313" key="12">
    <source>
        <dbReference type="Proteomes" id="UP001139157"/>
    </source>
</evidence>
<dbReference type="GO" id="GO:0003676">
    <property type="term" value="F:nucleic acid binding"/>
    <property type="evidence" value="ECO:0007669"/>
    <property type="project" value="InterPro"/>
</dbReference>
<feature type="domain" description="Helicase C-terminal" evidence="9">
    <location>
        <begin position="241"/>
        <end position="387"/>
    </location>
</feature>
<feature type="domain" description="Helicase ATP-binding" evidence="8">
    <location>
        <begin position="35"/>
        <end position="206"/>
    </location>
</feature>
<comment type="similarity">
    <text evidence="5">Belongs to the DEAD box helicase family.</text>
</comment>
<keyword evidence="4" id="KW-0067">ATP-binding</keyword>
<comment type="caution">
    <text evidence="11">The sequence shown here is derived from an EMBL/GenBank/DDBJ whole genome shotgun (WGS) entry which is preliminary data.</text>
</comment>
<keyword evidence="1" id="KW-0547">Nucleotide-binding</keyword>
<dbReference type="CDD" id="cd18787">
    <property type="entry name" value="SF2_C_DEAD"/>
    <property type="match status" value="1"/>
</dbReference>
<dbReference type="PROSITE" id="PS51195">
    <property type="entry name" value="Q_MOTIF"/>
    <property type="match status" value="1"/>
</dbReference>
<feature type="domain" description="DEAD-box RNA helicase Q" evidence="10">
    <location>
        <begin position="4"/>
        <end position="32"/>
    </location>
</feature>
<dbReference type="PROSITE" id="PS51194">
    <property type="entry name" value="HELICASE_CTER"/>
    <property type="match status" value="1"/>
</dbReference>
<dbReference type="InterPro" id="IPR050079">
    <property type="entry name" value="DEAD_box_RNA_helicase"/>
</dbReference>
<dbReference type="Pfam" id="PF00271">
    <property type="entry name" value="Helicase_C"/>
    <property type="match status" value="1"/>
</dbReference>
<dbReference type="SMART" id="SM00487">
    <property type="entry name" value="DEXDc"/>
    <property type="match status" value="1"/>
</dbReference>
<dbReference type="EMBL" id="JAMRXG010000001">
    <property type="protein sequence ID" value="MCM6772231.1"/>
    <property type="molecule type" value="Genomic_DNA"/>
</dbReference>
<dbReference type="Gene3D" id="3.40.50.300">
    <property type="entry name" value="P-loop containing nucleotide triphosphate hydrolases"/>
    <property type="match status" value="2"/>
</dbReference>
<evidence type="ECO:0000259" key="9">
    <source>
        <dbReference type="PROSITE" id="PS51194"/>
    </source>
</evidence>
<dbReference type="GO" id="GO:0016787">
    <property type="term" value="F:hydrolase activity"/>
    <property type="evidence" value="ECO:0007669"/>
    <property type="project" value="UniProtKB-KW"/>
</dbReference>
<evidence type="ECO:0000313" key="11">
    <source>
        <dbReference type="EMBL" id="MCM6772231.1"/>
    </source>
</evidence>
<evidence type="ECO:0000259" key="10">
    <source>
        <dbReference type="PROSITE" id="PS51195"/>
    </source>
</evidence>
<dbReference type="SMART" id="SM00490">
    <property type="entry name" value="HELICc"/>
    <property type="match status" value="1"/>
</dbReference>
<dbReference type="InterPro" id="IPR044742">
    <property type="entry name" value="DEAD/DEAH_RhlB"/>
</dbReference>
<evidence type="ECO:0000256" key="3">
    <source>
        <dbReference type="ARBA" id="ARBA00022806"/>
    </source>
</evidence>
<keyword evidence="12" id="KW-1185">Reference proteome</keyword>
<dbReference type="InterPro" id="IPR014014">
    <property type="entry name" value="RNA_helicase_DEAD_Q_motif"/>
</dbReference>
<dbReference type="GO" id="GO:0005524">
    <property type="term" value="F:ATP binding"/>
    <property type="evidence" value="ECO:0007669"/>
    <property type="project" value="UniProtKB-KW"/>
</dbReference>
<dbReference type="PANTHER" id="PTHR47959:SF13">
    <property type="entry name" value="ATP-DEPENDENT RNA HELICASE RHLE"/>
    <property type="match status" value="1"/>
</dbReference>